<evidence type="ECO:0000259" key="10">
    <source>
        <dbReference type="Pfam" id="PF01979"/>
    </source>
</evidence>
<comment type="cofactor">
    <cofactor evidence="1">
        <name>Zn(2+)</name>
        <dbReference type="ChEBI" id="CHEBI:29105"/>
    </cofactor>
</comment>
<dbReference type="CDD" id="cd01314">
    <property type="entry name" value="D-HYD"/>
    <property type="match status" value="1"/>
</dbReference>
<dbReference type="EMBL" id="LUCM01000953">
    <property type="protein sequence ID" value="KAA0199734.1"/>
    <property type="molecule type" value="Genomic_DNA"/>
</dbReference>
<accession>A0A8E0S2F4</accession>
<dbReference type="PANTHER" id="PTHR11647:SF1">
    <property type="entry name" value="COLLAPSIN RESPONSE MEDIATOR PROTEIN"/>
    <property type="match status" value="1"/>
</dbReference>
<evidence type="ECO:0000256" key="6">
    <source>
        <dbReference type="ARBA" id="ARBA00022833"/>
    </source>
</evidence>
<evidence type="ECO:0000313" key="11">
    <source>
        <dbReference type="EMBL" id="KAA0199734.1"/>
    </source>
</evidence>
<dbReference type="EC" id="3.5.2.2" evidence="8"/>
<dbReference type="GO" id="GO:0006208">
    <property type="term" value="P:pyrimidine nucleobase catabolic process"/>
    <property type="evidence" value="ECO:0007669"/>
    <property type="project" value="TreeGrafter"/>
</dbReference>
<keyword evidence="6" id="KW-0862">Zinc</keyword>
<gene>
    <name evidence="11" type="ORF">FBUS_06158</name>
</gene>
<organism evidence="11 12">
    <name type="scientific">Fasciolopsis buskii</name>
    <dbReference type="NCBI Taxonomy" id="27845"/>
    <lineage>
        <taxon>Eukaryota</taxon>
        <taxon>Metazoa</taxon>
        <taxon>Spiralia</taxon>
        <taxon>Lophotrochozoa</taxon>
        <taxon>Platyhelminthes</taxon>
        <taxon>Trematoda</taxon>
        <taxon>Digenea</taxon>
        <taxon>Plagiorchiida</taxon>
        <taxon>Echinostomata</taxon>
        <taxon>Echinostomatoidea</taxon>
        <taxon>Fasciolidae</taxon>
        <taxon>Fasciolopsis</taxon>
    </lineage>
</organism>
<dbReference type="InterPro" id="IPR050378">
    <property type="entry name" value="Metallo-dep_Hydrolases_sf"/>
</dbReference>
<sequence length="603" mass="65790">MNDSKIQVGLKKLPLHLQSSQNRLLIKGGKVVNDDRSFFADIYIEDGIIRWVMYSVEFHTLLRCSQVGTQLTIPGGVRIVNAAGKMVIPGGVDPHTHMQMHFMGTASADDFYTGTKAALAGGTTTIIDVVRPARGESVLNAYDRYRECADPKVCCDYALHVILPQFDEKVAEEMELLVKEKGVNSFEMFMANLDGLLMEDDVLFKVFLKSKELGALAMVHAENGKLIKMLQEVVFKKGITGPEGHLYSRPEAAEVEATNRAITIAESAKCPLYVMNIMSASAAHSVAEARRQGCVVFGETIAAALGTDGQHYTNPSWSHAAAHVMSPPLRPSPENSVELMRCLSAGELDCASSDHWAFRIDQKALGKDDFRLIPNGLNGVEDRMSVVWEKGVMTGLVDPCKFVALTSTNAAKLFNLYPRKGRIEVGSDADLVIWDGDAVRTISASTHHQNMDFNVFEGMKCHGSPLFVLTGGRVVLEDGELRVSQGAGRFLLTSPYAPHVYDRVKQLDMSRAVVPIKREPYTGPMSTEFVPPGEAEPEVNGTHKIGPGPDGDGLRARSPTRSGGRNMQESSFSLSGAQIDDVKQVRPSIRTKQPPGGSSTSLW</sequence>
<dbReference type="SUPFAM" id="SSF51338">
    <property type="entry name" value="Composite domain of metallo-dependent hydrolases"/>
    <property type="match status" value="2"/>
</dbReference>
<comment type="similarity">
    <text evidence="2">Belongs to the metallo-dependent hydrolases superfamily. Hydantoinase/dihydropyrimidinase family.</text>
</comment>
<dbReference type="FunFam" id="3.20.20.140:FF:000001">
    <property type="entry name" value="Dihydropyrimidinase like 3"/>
    <property type="match status" value="1"/>
</dbReference>
<dbReference type="Proteomes" id="UP000728185">
    <property type="component" value="Unassembled WGS sequence"/>
</dbReference>
<dbReference type="InterPro" id="IPR011778">
    <property type="entry name" value="Hydantoinase/dihydroPyrase"/>
</dbReference>
<evidence type="ECO:0000256" key="5">
    <source>
        <dbReference type="ARBA" id="ARBA00022801"/>
    </source>
</evidence>
<dbReference type="InterPro" id="IPR032466">
    <property type="entry name" value="Metal_Hydrolase"/>
</dbReference>
<evidence type="ECO:0000256" key="1">
    <source>
        <dbReference type="ARBA" id="ARBA00001947"/>
    </source>
</evidence>
<keyword evidence="5" id="KW-0378">Hydrolase</keyword>
<feature type="region of interest" description="Disordered" evidence="9">
    <location>
        <begin position="524"/>
        <end position="603"/>
    </location>
</feature>
<comment type="catalytic activity">
    <reaction evidence="7">
        <text>5,6-dihydrouracil + H2O = 3-(carbamoylamino)propanoate + H(+)</text>
        <dbReference type="Rhea" id="RHEA:16121"/>
        <dbReference type="ChEBI" id="CHEBI:11892"/>
        <dbReference type="ChEBI" id="CHEBI:15377"/>
        <dbReference type="ChEBI" id="CHEBI:15378"/>
        <dbReference type="ChEBI" id="CHEBI:15901"/>
        <dbReference type="EC" id="3.5.2.2"/>
    </reaction>
</comment>
<feature type="domain" description="Amidohydrolase-related" evidence="10">
    <location>
        <begin position="86"/>
        <end position="475"/>
    </location>
</feature>
<proteinExistence type="inferred from homology"/>
<dbReference type="GO" id="GO:0046872">
    <property type="term" value="F:metal ion binding"/>
    <property type="evidence" value="ECO:0007669"/>
    <property type="project" value="UniProtKB-KW"/>
</dbReference>
<dbReference type="InterPro" id="IPR011059">
    <property type="entry name" value="Metal-dep_hydrolase_composite"/>
</dbReference>
<dbReference type="NCBIfam" id="TIGR02033">
    <property type="entry name" value="D-hydantoinase"/>
    <property type="match status" value="1"/>
</dbReference>
<dbReference type="PANTHER" id="PTHR11647">
    <property type="entry name" value="HYDRANTOINASE/DIHYDROPYRIMIDINASE FAMILY MEMBER"/>
    <property type="match status" value="1"/>
</dbReference>
<evidence type="ECO:0000256" key="4">
    <source>
        <dbReference type="ARBA" id="ARBA00022723"/>
    </source>
</evidence>
<evidence type="ECO:0000256" key="8">
    <source>
        <dbReference type="ARBA" id="ARBA00039113"/>
    </source>
</evidence>
<dbReference type="InterPro" id="IPR006680">
    <property type="entry name" value="Amidohydro-rel"/>
</dbReference>
<evidence type="ECO:0000256" key="7">
    <source>
        <dbReference type="ARBA" id="ARBA00036696"/>
    </source>
</evidence>
<comment type="caution">
    <text evidence="11">The sequence shown here is derived from an EMBL/GenBank/DDBJ whole genome shotgun (WGS) entry which is preliminary data.</text>
</comment>
<keyword evidence="4" id="KW-0479">Metal-binding</keyword>
<evidence type="ECO:0000256" key="3">
    <source>
        <dbReference type="ARBA" id="ARBA00011881"/>
    </source>
</evidence>
<dbReference type="AlphaFoldDB" id="A0A8E0S2F4"/>
<evidence type="ECO:0000313" key="12">
    <source>
        <dbReference type="Proteomes" id="UP000728185"/>
    </source>
</evidence>
<feature type="compositionally biased region" description="Polar residues" evidence="9">
    <location>
        <begin position="559"/>
        <end position="576"/>
    </location>
</feature>
<dbReference type="GO" id="GO:0005829">
    <property type="term" value="C:cytosol"/>
    <property type="evidence" value="ECO:0007669"/>
    <property type="project" value="TreeGrafter"/>
</dbReference>
<dbReference type="Gene3D" id="3.20.20.140">
    <property type="entry name" value="Metal-dependent hydrolases"/>
    <property type="match status" value="1"/>
</dbReference>
<evidence type="ECO:0000256" key="2">
    <source>
        <dbReference type="ARBA" id="ARBA00008829"/>
    </source>
</evidence>
<dbReference type="SUPFAM" id="SSF51556">
    <property type="entry name" value="Metallo-dependent hydrolases"/>
    <property type="match status" value="1"/>
</dbReference>
<keyword evidence="12" id="KW-1185">Reference proteome</keyword>
<evidence type="ECO:0000256" key="9">
    <source>
        <dbReference type="SAM" id="MobiDB-lite"/>
    </source>
</evidence>
<comment type="subunit">
    <text evidence="3">Homotetramer.</text>
</comment>
<protein>
    <recommendedName>
        <fullName evidence="8">dihydropyrimidinase</fullName>
        <ecNumber evidence="8">3.5.2.2</ecNumber>
    </recommendedName>
</protein>
<reference evidence="11" key="1">
    <citation type="submission" date="2019-05" db="EMBL/GenBank/DDBJ databases">
        <title>Annotation for the trematode Fasciolopsis buski.</title>
        <authorList>
            <person name="Choi Y.-J."/>
        </authorList>
    </citation>
    <scope>NUCLEOTIDE SEQUENCE</scope>
    <source>
        <strain evidence="11">HT</strain>
        <tissue evidence="11">Whole worm</tissue>
    </source>
</reference>
<dbReference type="Gene3D" id="2.30.40.10">
    <property type="entry name" value="Urease, subunit C, domain 1"/>
    <property type="match status" value="1"/>
</dbReference>
<dbReference type="OrthoDB" id="10258955at2759"/>
<name>A0A8E0S2F4_9TREM</name>
<dbReference type="Pfam" id="PF01979">
    <property type="entry name" value="Amidohydro_1"/>
    <property type="match status" value="1"/>
</dbReference>
<dbReference type="GO" id="GO:0004157">
    <property type="term" value="F:dihydropyrimidinase activity"/>
    <property type="evidence" value="ECO:0007669"/>
    <property type="project" value="UniProtKB-EC"/>
</dbReference>